<dbReference type="PROSITE" id="PS51186">
    <property type="entry name" value="GNAT"/>
    <property type="match status" value="1"/>
</dbReference>
<protein>
    <submittedName>
        <fullName evidence="4">Predicted N-acetyltransferase YhbS</fullName>
    </submittedName>
</protein>
<dbReference type="OrthoDB" id="9792929at2"/>
<dbReference type="Proteomes" id="UP000182491">
    <property type="component" value="Unassembled WGS sequence"/>
</dbReference>
<gene>
    <name evidence="4" type="ORF">SAMN04487941_3632</name>
</gene>
<name>A0A1I7KEI8_9BACT</name>
<dbReference type="STRING" id="388950.GCA_001611675_02968"/>
<evidence type="ECO:0000256" key="1">
    <source>
        <dbReference type="ARBA" id="ARBA00022679"/>
    </source>
</evidence>
<dbReference type="PANTHER" id="PTHR43877">
    <property type="entry name" value="AMINOALKYLPHOSPHONATE N-ACETYLTRANSFERASE-RELATED-RELATED"/>
    <property type="match status" value="1"/>
</dbReference>
<sequence>MNITVRNAAPIDANAICSLSKQLGYEATVSETAARLKVLADSKTDAVFVAVSDDLVVGWVHAFYATRLESAAFVEIGGLVVDANIRGAGTGKLLVQNAIAWAQTHNVRNVRVRTNTLRLETHQFYQKIGFTQTKEQKVYDRRV</sequence>
<evidence type="ECO:0000256" key="2">
    <source>
        <dbReference type="ARBA" id="ARBA00023315"/>
    </source>
</evidence>
<dbReference type="CDD" id="cd04301">
    <property type="entry name" value="NAT_SF"/>
    <property type="match status" value="1"/>
</dbReference>
<dbReference type="GO" id="GO:0016747">
    <property type="term" value="F:acyltransferase activity, transferring groups other than amino-acyl groups"/>
    <property type="evidence" value="ECO:0007669"/>
    <property type="project" value="InterPro"/>
</dbReference>
<keyword evidence="2" id="KW-0012">Acyltransferase</keyword>
<dbReference type="Pfam" id="PF00583">
    <property type="entry name" value="Acetyltransf_1"/>
    <property type="match status" value="1"/>
</dbReference>
<dbReference type="Gene3D" id="3.40.630.30">
    <property type="match status" value="1"/>
</dbReference>
<dbReference type="SUPFAM" id="SSF55729">
    <property type="entry name" value="Acyl-CoA N-acyltransferases (Nat)"/>
    <property type="match status" value="1"/>
</dbReference>
<proteinExistence type="predicted"/>
<keyword evidence="5" id="KW-1185">Reference proteome</keyword>
<evidence type="ECO:0000313" key="4">
    <source>
        <dbReference type="EMBL" id="SFU95833.1"/>
    </source>
</evidence>
<dbReference type="InterPro" id="IPR050832">
    <property type="entry name" value="Bact_Acetyltransf"/>
</dbReference>
<evidence type="ECO:0000313" key="5">
    <source>
        <dbReference type="Proteomes" id="UP000182491"/>
    </source>
</evidence>
<keyword evidence="1 4" id="KW-0808">Transferase</keyword>
<reference evidence="5" key="1">
    <citation type="submission" date="2016-10" db="EMBL/GenBank/DDBJ databases">
        <authorList>
            <person name="Varghese N."/>
        </authorList>
    </citation>
    <scope>NUCLEOTIDE SEQUENCE [LARGE SCALE GENOMIC DNA]</scope>
    <source>
        <strain evidence="5">DSM 18820</strain>
    </source>
</reference>
<evidence type="ECO:0000259" key="3">
    <source>
        <dbReference type="PROSITE" id="PS51186"/>
    </source>
</evidence>
<accession>A0A1I7KEI8</accession>
<dbReference type="InterPro" id="IPR016181">
    <property type="entry name" value="Acyl_CoA_acyltransferase"/>
</dbReference>
<organism evidence="4 5">
    <name type="scientific">Pontibacter akesuensis</name>
    <dbReference type="NCBI Taxonomy" id="388950"/>
    <lineage>
        <taxon>Bacteria</taxon>
        <taxon>Pseudomonadati</taxon>
        <taxon>Bacteroidota</taxon>
        <taxon>Cytophagia</taxon>
        <taxon>Cytophagales</taxon>
        <taxon>Hymenobacteraceae</taxon>
        <taxon>Pontibacter</taxon>
    </lineage>
</organism>
<dbReference type="RefSeq" id="WP_068838881.1">
    <property type="nucleotide sequence ID" value="NZ_BMXC01000006.1"/>
</dbReference>
<dbReference type="InterPro" id="IPR000182">
    <property type="entry name" value="GNAT_dom"/>
</dbReference>
<feature type="domain" description="N-acetyltransferase" evidence="3">
    <location>
        <begin position="3"/>
        <end position="143"/>
    </location>
</feature>
<dbReference type="AlphaFoldDB" id="A0A1I7KEI8"/>
<dbReference type="EMBL" id="FPCA01000005">
    <property type="protein sequence ID" value="SFU95833.1"/>
    <property type="molecule type" value="Genomic_DNA"/>
</dbReference>